<proteinExistence type="inferred from homology"/>
<dbReference type="EMBL" id="CP021111">
    <property type="protein sequence ID" value="ARP95173.1"/>
    <property type="molecule type" value="Genomic_DNA"/>
</dbReference>
<dbReference type="STRING" id="463040.CAL15_12755"/>
<keyword evidence="3" id="KW-1185">Reference proteome</keyword>
<dbReference type="AlphaFoldDB" id="A0A1W6ZCR0"/>
<name>A0A1W6ZCR0_9BORD</name>
<dbReference type="PANTHER" id="PTHR42928:SF5">
    <property type="entry name" value="BLR1237 PROTEIN"/>
    <property type="match status" value="1"/>
</dbReference>
<dbReference type="KEGG" id="bgm:CAL15_12755"/>
<evidence type="ECO:0008006" key="4">
    <source>
        <dbReference type="Google" id="ProtNLM"/>
    </source>
</evidence>
<dbReference type="Gene3D" id="3.40.190.10">
    <property type="entry name" value="Periplasmic binding protein-like II"/>
    <property type="match status" value="1"/>
</dbReference>
<organism evidence="2 3">
    <name type="scientific">Bordetella genomosp. 13</name>
    <dbReference type="NCBI Taxonomy" id="463040"/>
    <lineage>
        <taxon>Bacteria</taxon>
        <taxon>Pseudomonadati</taxon>
        <taxon>Pseudomonadota</taxon>
        <taxon>Betaproteobacteria</taxon>
        <taxon>Burkholderiales</taxon>
        <taxon>Alcaligenaceae</taxon>
        <taxon>Bordetella</taxon>
    </lineage>
</organism>
<evidence type="ECO:0000256" key="1">
    <source>
        <dbReference type="ARBA" id="ARBA00006987"/>
    </source>
</evidence>
<dbReference type="CDD" id="cd13578">
    <property type="entry name" value="PBP2_Bug27"/>
    <property type="match status" value="1"/>
</dbReference>
<sequence>MIRAIRGIEPDRRQIMSTTTPRLTRTRRGAGAILLASLALTGGGAMAQQAWPAKPIQVIVPLQVGSAADVATRVVVARMGENMKQTFIVENHAGVSGLLGAERVARAAPDGYTLGGITDSVLNYAVNLSDKVSFDPLNDFAPVSQMANIAWVLVANSGFGAKTVPELLAQARARPGKIDYATAGIGSPHHIAMELFAAGNGASFAHVPYKGATQATTDVAGGQLPMMFSAVSVALPFIKDGRLRALAQPNEQRSALLPDVPTFAEAGAHVFRFSTWLGLYAPKGTPADIVERLHAEVAKAVADPAVRERLAALGLEPVSSTPAELGALTREGYARVGQAIRSAGIKPQ</sequence>
<evidence type="ECO:0000313" key="2">
    <source>
        <dbReference type="EMBL" id="ARP95173.1"/>
    </source>
</evidence>
<evidence type="ECO:0000313" key="3">
    <source>
        <dbReference type="Proteomes" id="UP000194161"/>
    </source>
</evidence>
<dbReference type="PANTHER" id="PTHR42928">
    <property type="entry name" value="TRICARBOXYLATE-BINDING PROTEIN"/>
    <property type="match status" value="1"/>
</dbReference>
<dbReference type="InterPro" id="IPR042100">
    <property type="entry name" value="Bug_dom1"/>
</dbReference>
<accession>A0A1W6ZCR0</accession>
<protein>
    <recommendedName>
        <fullName evidence="4">Tripartite tricarboxylate transporter substrate binding protein</fullName>
    </recommendedName>
</protein>
<dbReference type="Gene3D" id="3.40.190.150">
    <property type="entry name" value="Bordetella uptake gene, domain 1"/>
    <property type="match status" value="1"/>
</dbReference>
<dbReference type="PIRSF" id="PIRSF017082">
    <property type="entry name" value="YflP"/>
    <property type="match status" value="1"/>
</dbReference>
<reference evidence="2 3" key="1">
    <citation type="submission" date="2017-05" db="EMBL/GenBank/DDBJ databases">
        <title>Complete and WGS of Bordetella genogroups.</title>
        <authorList>
            <person name="Spilker T."/>
            <person name="LiPuma J."/>
        </authorList>
    </citation>
    <scope>NUCLEOTIDE SEQUENCE [LARGE SCALE GENOMIC DNA]</scope>
    <source>
        <strain evidence="2 3">AU7206</strain>
    </source>
</reference>
<gene>
    <name evidence="2" type="ORF">CAL15_12755</name>
</gene>
<dbReference type="SUPFAM" id="SSF53850">
    <property type="entry name" value="Periplasmic binding protein-like II"/>
    <property type="match status" value="1"/>
</dbReference>
<dbReference type="InterPro" id="IPR005064">
    <property type="entry name" value="BUG"/>
</dbReference>
<dbReference type="Proteomes" id="UP000194161">
    <property type="component" value="Chromosome"/>
</dbReference>
<comment type="similarity">
    <text evidence="1">Belongs to the UPF0065 (bug) family.</text>
</comment>
<dbReference type="Pfam" id="PF03401">
    <property type="entry name" value="TctC"/>
    <property type="match status" value="1"/>
</dbReference>